<evidence type="ECO:0000313" key="2">
    <source>
        <dbReference type="EMBL" id="AGS49904.1"/>
    </source>
</evidence>
<evidence type="ECO:0000256" key="1">
    <source>
        <dbReference type="SAM" id="MobiDB-lite"/>
    </source>
</evidence>
<reference evidence="2" key="1">
    <citation type="journal article" date="2013" name="Proc. Natl. Acad. Sci. U.S.A.">
        <title>Mapping gene clusters within arrayed metagenomic libraries to expand the structural diversity of biomedically relevant natural products.</title>
        <authorList>
            <person name="Owen J.G."/>
            <person name="Reddy B.V."/>
            <person name="Ternei M.A."/>
            <person name="Charlop-Powers Z."/>
            <person name="Calle P.Y."/>
            <person name="Kim J.H."/>
            <person name="Brady S.F."/>
        </authorList>
    </citation>
    <scope>NUCLEOTIDE SEQUENCE</scope>
</reference>
<dbReference type="EMBL" id="KF264561">
    <property type="protein sequence ID" value="AGS49904.1"/>
    <property type="molecule type" value="Genomic_DNA"/>
</dbReference>
<organism evidence="2">
    <name type="scientific">uncultured bacterium esnapd21</name>
    <dbReference type="NCBI Taxonomy" id="1366603"/>
    <lineage>
        <taxon>Bacteria</taxon>
        <taxon>environmental samples</taxon>
    </lineage>
</organism>
<feature type="region of interest" description="Disordered" evidence="1">
    <location>
        <begin position="59"/>
        <end position="96"/>
    </location>
</feature>
<name>S5UBW5_9BACT</name>
<feature type="compositionally biased region" description="Basic and acidic residues" evidence="1">
    <location>
        <begin position="59"/>
        <end position="74"/>
    </location>
</feature>
<accession>S5UBW5</accession>
<proteinExistence type="predicted"/>
<dbReference type="AlphaFoldDB" id="S5UBW5"/>
<sequence>MAAENIEILNQARESFVRKRRAMAEQMIPAGAAAQRFAPAFADLQNAIEALDRAIADEEKLPEGYATKEPETARPDLPNGGDATPSNVVDVDFDPS</sequence>
<protein>
    <submittedName>
        <fullName evidence="2">Uncharacterized protein</fullName>
    </submittedName>
</protein>